<name>A0A7N0RG84_KALFE</name>
<dbReference type="EnsemblPlants" id="Kaladp0011s0181.1.v1.1">
    <property type="protein sequence ID" value="Kaladp0011s0181.1.v1.1"/>
    <property type="gene ID" value="Kaladp0011s0181.v1.1"/>
</dbReference>
<protein>
    <recommendedName>
        <fullName evidence="1">glycerophosphodiester phosphodiesterase</fullName>
        <ecNumber evidence="1">3.1.4.46</ecNumber>
    </recommendedName>
</protein>
<keyword evidence="3" id="KW-0319">Glycerol metabolism</keyword>
<evidence type="ECO:0000256" key="3">
    <source>
        <dbReference type="ARBA" id="ARBA00022798"/>
    </source>
</evidence>
<dbReference type="PROSITE" id="PS51704">
    <property type="entry name" value="GP_PDE"/>
    <property type="match status" value="2"/>
</dbReference>
<feature type="signal peptide" evidence="8">
    <location>
        <begin position="1"/>
        <end position="17"/>
    </location>
</feature>
<feature type="domain" description="GP-PDE" evidence="9">
    <location>
        <begin position="40"/>
        <end position="339"/>
    </location>
</feature>
<keyword evidence="2 8" id="KW-0732">Signal</keyword>
<dbReference type="GO" id="GO:0006071">
    <property type="term" value="P:glycerol metabolic process"/>
    <property type="evidence" value="ECO:0007669"/>
    <property type="project" value="UniProtKB-KW"/>
</dbReference>
<dbReference type="Gene3D" id="3.20.20.190">
    <property type="entry name" value="Phosphatidylinositol (PI) phosphodiesterase"/>
    <property type="match status" value="2"/>
</dbReference>
<keyword evidence="11" id="KW-1185">Reference proteome</keyword>
<evidence type="ECO:0000256" key="6">
    <source>
        <dbReference type="ARBA" id="ARBA00047512"/>
    </source>
</evidence>
<dbReference type="InterPro" id="IPR017946">
    <property type="entry name" value="PLC-like_Pdiesterase_TIM-brl"/>
</dbReference>
<evidence type="ECO:0000256" key="1">
    <source>
        <dbReference type="ARBA" id="ARBA00012247"/>
    </source>
</evidence>
<dbReference type="PANTHER" id="PTHR43620">
    <property type="entry name" value="GLYCEROPHOSPHORYL DIESTER PHOSPHODIESTERASE"/>
    <property type="match status" value="1"/>
</dbReference>
<dbReference type="Pfam" id="PF03009">
    <property type="entry name" value="GDPD"/>
    <property type="match status" value="1"/>
</dbReference>
<dbReference type="EC" id="3.1.4.46" evidence="1"/>
<comment type="catalytic activity">
    <reaction evidence="6">
        <text>a sn-glycero-3-phosphodiester + H2O = an alcohol + sn-glycerol 3-phosphate + H(+)</text>
        <dbReference type="Rhea" id="RHEA:12969"/>
        <dbReference type="ChEBI" id="CHEBI:15377"/>
        <dbReference type="ChEBI" id="CHEBI:15378"/>
        <dbReference type="ChEBI" id="CHEBI:30879"/>
        <dbReference type="ChEBI" id="CHEBI:57597"/>
        <dbReference type="ChEBI" id="CHEBI:83408"/>
        <dbReference type="EC" id="3.1.4.46"/>
    </reaction>
</comment>
<reference evidence="10" key="1">
    <citation type="submission" date="2021-01" db="UniProtKB">
        <authorList>
            <consortium name="EnsemblPlants"/>
        </authorList>
    </citation>
    <scope>IDENTIFICATION</scope>
</reference>
<dbReference type="AlphaFoldDB" id="A0A7N0RG84"/>
<dbReference type="PANTHER" id="PTHR43620:SF44">
    <property type="entry name" value="GLYCEROPHOSPHODIESTER PHOSPHODIESTERASE GDPDL6-RELATED"/>
    <property type="match status" value="1"/>
</dbReference>
<dbReference type="FunFam" id="3.20.20.190:FF:000011">
    <property type="entry name" value="Glycerophosphodiester phosphodiesterase GDPDL3"/>
    <property type="match status" value="1"/>
</dbReference>
<dbReference type="CDD" id="cd08604">
    <property type="entry name" value="GDPD_SHV3_repeat_2"/>
    <property type="match status" value="1"/>
</dbReference>
<dbReference type="GO" id="GO:0006629">
    <property type="term" value="P:lipid metabolic process"/>
    <property type="evidence" value="ECO:0007669"/>
    <property type="project" value="InterPro"/>
</dbReference>
<evidence type="ECO:0000313" key="10">
    <source>
        <dbReference type="EnsemblPlants" id="Kaladp0011s0181.1.v1.1"/>
    </source>
</evidence>
<evidence type="ECO:0000256" key="2">
    <source>
        <dbReference type="ARBA" id="ARBA00022729"/>
    </source>
</evidence>
<evidence type="ECO:0000256" key="5">
    <source>
        <dbReference type="ARBA" id="ARBA00023180"/>
    </source>
</evidence>
<evidence type="ECO:0000256" key="4">
    <source>
        <dbReference type="ARBA" id="ARBA00022801"/>
    </source>
</evidence>
<keyword evidence="4" id="KW-0378">Hydrolase</keyword>
<evidence type="ECO:0000313" key="11">
    <source>
        <dbReference type="Proteomes" id="UP000594263"/>
    </source>
</evidence>
<dbReference type="SUPFAM" id="SSF51695">
    <property type="entry name" value="PLC-like phosphodiesterases"/>
    <property type="match status" value="2"/>
</dbReference>
<accession>A0A7N0RG84</accession>
<dbReference type="GO" id="GO:0008889">
    <property type="term" value="F:glycerophosphodiester phosphodiesterase activity"/>
    <property type="evidence" value="ECO:0007669"/>
    <property type="project" value="UniProtKB-EC"/>
</dbReference>
<dbReference type="Gramene" id="Kaladp0011s0181.1.v1.1">
    <property type="protein sequence ID" value="Kaladp0011s0181.1.v1.1"/>
    <property type="gene ID" value="Kaladp0011s0181.v1.1"/>
</dbReference>
<proteinExistence type="predicted"/>
<dbReference type="InterPro" id="IPR030395">
    <property type="entry name" value="GP_PDE_dom"/>
</dbReference>
<sequence>MIKFSLFLSLFVRSCLAQTPPATPAPSASGKWMTLDGSEPLVIARGGYSGVFPEASQYANEFASGNSLPLSALYCNLQLTKDGIGFCLSGLRLENSTTIAQVFPQGKKTYDVYGESVAGWFALDFTSDQIFQNVSLVQNIYTRPSAWDGMYSPSAVEDMASIKGKILWLNVDYDMFYNQHKQSPLGYIRSMSRYLQIGYLSSSEVEFLKSLNGKTAKVTKLIFSFKDADEVEPTTKKTYGDIANDLSSVAAFAQGIMVPKEYIWPVDKNGYLAGAPSTIVQDAHKLGLEVYASGFANDQPGSYNYSFDPTREYLQYIDNSQFAVDGFLTDFPSTASESIACLAHNQNATKKGGPLIITHNGASGVYPGCTDLAYEQGISDGADVIDCSVQLSKDGVAFCLDTIDVTGDTNALTAFMSKSSTVPEIQPNSGIFAFDLTWSEIQTLKPTLTSPVAQSTGLMRDPAHKNSGKFVTLAEFLELAKTKGATGVLINIENAAYLASKKGLDIVRSVTEALSNASLDKQSTQKVLIQSDDTSVLAQFQNVATYERVLLIKDKISNVEKPAVEEIKKHAHAISVLRASLVDSSMSFTTEQTDIVQEMHAANISVYVHSFRNEYVLLPFDFFADPMVELATYIAGLGVDGVVVDFPATASAYLKSPCSNLNANLPYTILPAQVGGLIGLLEPQTLPPAAAPAPALDAADVVDPPLPPVSKVADDGSSATPGGATPAPAGAPGSGAAATASSIGFSLMVALLVLSATSF</sequence>
<organism evidence="10 11">
    <name type="scientific">Kalanchoe fedtschenkoi</name>
    <name type="common">Lavender scallops</name>
    <name type="synonym">South American air plant</name>
    <dbReference type="NCBI Taxonomy" id="63787"/>
    <lineage>
        <taxon>Eukaryota</taxon>
        <taxon>Viridiplantae</taxon>
        <taxon>Streptophyta</taxon>
        <taxon>Embryophyta</taxon>
        <taxon>Tracheophyta</taxon>
        <taxon>Spermatophyta</taxon>
        <taxon>Magnoliopsida</taxon>
        <taxon>eudicotyledons</taxon>
        <taxon>Gunneridae</taxon>
        <taxon>Pentapetalae</taxon>
        <taxon>Saxifragales</taxon>
        <taxon>Crassulaceae</taxon>
        <taxon>Kalanchoe</taxon>
    </lineage>
</organism>
<evidence type="ECO:0000259" key="9">
    <source>
        <dbReference type="PROSITE" id="PS51704"/>
    </source>
</evidence>
<feature type="region of interest" description="Disordered" evidence="7">
    <location>
        <begin position="707"/>
        <end position="733"/>
    </location>
</feature>
<evidence type="ECO:0000256" key="7">
    <source>
        <dbReference type="SAM" id="MobiDB-lite"/>
    </source>
</evidence>
<feature type="domain" description="GP-PDE" evidence="9">
    <location>
        <begin position="354"/>
        <end position="654"/>
    </location>
</feature>
<feature type="compositionally biased region" description="Low complexity" evidence="7">
    <location>
        <begin position="716"/>
        <end position="733"/>
    </location>
</feature>
<keyword evidence="5" id="KW-0325">Glycoprotein</keyword>
<dbReference type="Proteomes" id="UP000594263">
    <property type="component" value="Unplaced"/>
</dbReference>
<evidence type="ECO:0000256" key="8">
    <source>
        <dbReference type="SAM" id="SignalP"/>
    </source>
</evidence>
<dbReference type="OMA" id="GFDYWAD"/>
<feature type="chain" id="PRO_5029886618" description="glycerophosphodiester phosphodiesterase" evidence="8">
    <location>
        <begin position="18"/>
        <end position="759"/>
    </location>
</feature>